<dbReference type="GeneID" id="30016122"/>
<dbReference type="RefSeq" id="XP_018687199.1">
    <property type="nucleotide sequence ID" value="XM_018843459.1"/>
</dbReference>
<protein>
    <submittedName>
        <fullName evidence="2">Uncharacterized protein</fullName>
    </submittedName>
</protein>
<keyword evidence="3" id="KW-1185">Reference proteome</keyword>
<feature type="compositionally biased region" description="Basic and acidic residues" evidence="1">
    <location>
        <begin position="32"/>
        <end position="57"/>
    </location>
</feature>
<dbReference type="Proteomes" id="UP000078343">
    <property type="component" value="Unassembled WGS sequence"/>
</dbReference>
<accession>A0A178Z1Z8</accession>
<evidence type="ECO:0000256" key="1">
    <source>
        <dbReference type="SAM" id="MobiDB-lite"/>
    </source>
</evidence>
<organism evidence="2 3">
    <name type="scientific">Fonsecaea erecta</name>
    <dbReference type="NCBI Taxonomy" id="1367422"/>
    <lineage>
        <taxon>Eukaryota</taxon>
        <taxon>Fungi</taxon>
        <taxon>Dikarya</taxon>
        <taxon>Ascomycota</taxon>
        <taxon>Pezizomycotina</taxon>
        <taxon>Eurotiomycetes</taxon>
        <taxon>Chaetothyriomycetidae</taxon>
        <taxon>Chaetothyriales</taxon>
        <taxon>Herpotrichiellaceae</taxon>
        <taxon>Fonsecaea</taxon>
    </lineage>
</organism>
<proteinExistence type="predicted"/>
<comment type="caution">
    <text evidence="2">The sequence shown here is derived from an EMBL/GenBank/DDBJ whole genome shotgun (WGS) entry which is preliminary data.</text>
</comment>
<dbReference type="AlphaFoldDB" id="A0A178Z1Z8"/>
<feature type="region of interest" description="Disordered" evidence="1">
    <location>
        <begin position="154"/>
        <end position="207"/>
    </location>
</feature>
<name>A0A178Z1Z8_9EURO</name>
<feature type="region of interest" description="Disordered" evidence="1">
    <location>
        <begin position="1"/>
        <end position="58"/>
    </location>
</feature>
<feature type="compositionally biased region" description="Acidic residues" evidence="1">
    <location>
        <begin position="166"/>
        <end position="176"/>
    </location>
</feature>
<gene>
    <name evidence="2" type="ORF">AYL99_11955</name>
</gene>
<dbReference type="EMBL" id="LVYI01000019">
    <property type="protein sequence ID" value="OAP53832.1"/>
    <property type="molecule type" value="Genomic_DNA"/>
</dbReference>
<sequence length="207" mass="22532">MATPKHASMFLTQVLQPARSHLIRPNPPAESMNHDHEGAKEKERDVSTNPPPKKEGLTQRLQIPSGCRGLVFIIAPTSQEDGNQRGESGDSEGTITLHRQGGSLPVWHVHEDHLDAFLRNVDAASLPPQTGHAHGLGLGFDLSDEGYPEFPATVVGDTSTDRAVPDEEAGLTDQNDESVPHQCTRISLPSRMKTLSTQERTESRVGQ</sequence>
<evidence type="ECO:0000313" key="2">
    <source>
        <dbReference type="EMBL" id="OAP53832.1"/>
    </source>
</evidence>
<evidence type="ECO:0000313" key="3">
    <source>
        <dbReference type="Proteomes" id="UP000078343"/>
    </source>
</evidence>
<reference evidence="2 3" key="1">
    <citation type="submission" date="2016-04" db="EMBL/GenBank/DDBJ databases">
        <title>Draft genome of Fonsecaea erecta CBS 125763.</title>
        <authorList>
            <person name="Weiss V.A."/>
            <person name="Vicente V.A."/>
            <person name="Raittz R.T."/>
            <person name="Moreno L.F."/>
            <person name="De Souza E.M."/>
            <person name="Pedrosa F.O."/>
            <person name="Steffens M.B."/>
            <person name="Faoro H."/>
            <person name="Tadra-Sfeir M.Z."/>
            <person name="Najafzadeh M.J."/>
            <person name="Felipe M.S."/>
            <person name="Teixeira M."/>
            <person name="Sun J."/>
            <person name="Xi L."/>
            <person name="Gomes R."/>
            <person name="De Azevedo C.M."/>
            <person name="Salgado C.G."/>
            <person name="Da Silva M.B."/>
            <person name="Nascimento M.F."/>
            <person name="Queiroz-Telles F."/>
            <person name="Attili D.S."/>
            <person name="Gorbushina A."/>
        </authorList>
    </citation>
    <scope>NUCLEOTIDE SEQUENCE [LARGE SCALE GENOMIC DNA]</scope>
    <source>
        <strain evidence="2 3">CBS 125763</strain>
    </source>
</reference>